<keyword evidence="15" id="KW-0675">Receptor</keyword>
<dbReference type="Proteomes" id="UP001412067">
    <property type="component" value="Unassembled WGS sequence"/>
</dbReference>
<dbReference type="SUPFAM" id="SSF56112">
    <property type="entry name" value="Protein kinase-like (PK-like)"/>
    <property type="match status" value="1"/>
</dbReference>
<organism evidence="24 25">
    <name type="scientific">Platanthera guangdongensis</name>
    <dbReference type="NCBI Taxonomy" id="2320717"/>
    <lineage>
        <taxon>Eukaryota</taxon>
        <taxon>Viridiplantae</taxon>
        <taxon>Streptophyta</taxon>
        <taxon>Embryophyta</taxon>
        <taxon>Tracheophyta</taxon>
        <taxon>Spermatophyta</taxon>
        <taxon>Magnoliopsida</taxon>
        <taxon>Liliopsida</taxon>
        <taxon>Asparagales</taxon>
        <taxon>Orchidaceae</taxon>
        <taxon>Orchidoideae</taxon>
        <taxon>Orchideae</taxon>
        <taxon>Orchidinae</taxon>
        <taxon>Platanthera</taxon>
    </lineage>
</organism>
<dbReference type="PROSITE" id="PS00107">
    <property type="entry name" value="PROTEIN_KINASE_ATP"/>
    <property type="match status" value="1"/>
</dbReference>
<keyword evidence="13 21" id="KW-0472">Membrane</keyword>
<evidence type="ECO:0000256" key="16">
    <source>
        <dbReference type="ARBA" id="ARBA00023180"/>
    </source>
</evidence>
<feature type="transmembrane region" description="Helical" evidence="21">
    <location>
        <begin position="591"/>
        <end position="619"/>
    </location>
</feature>
<feature type="binding site" evidence="19">
    <location>
        <position position="682"/>
    </location>
    <ligand>
        <name>ATP</name>
        <dbReference type="ChEBI" id="CHEBI:30616"/>
    </ligand>
</feature>
<feature type="domain" description="Protein kinase" evidence="22">
    <location>
        <begin position="653"/>
        <end position="922"/>
    </location>
</feature>
<name>A0ABR2MRV2_9ASPA</name>
<keyword evidence="6 21" id="KW-0812">Transmembrane</keyword>
<evidence type="ECO:0000256" key="14">
    <source>
        <dbReference type="ARBA" id="ARBA00023157"/>
    </source>
</evidence>
<evidence type="ECO:0000259" key="23">
    <source>
        <dbReference type="PROSITE" id="PS50927"/>
    </source>
</evidence>
<dbReference type="InterPro" id="IPR051343">
    <property type="entry name" value="G-type_lectin_kinases/EP1-like"/>
</dbReference>
<evidence type="ECO:0000256" key="18">
    <source>
        <dbReference type="ARBA" id="ARBA00048679"/>
    </source>
</evidence>
<evidence type="ECO:0000256" key="5">
    <source>
        <dbReference type="ARBA" id="ARBA00022679"/>
    </source>
</evidence>
<evidence type="ECO:0000256" key="7">
    <source>
        <dbReference type="ARBA" id="ARBA00022729"/>
    </source>
</evidence>
<dbReference type="SUPFAM" id="SSF51110">
    <property type="entry name" value="alpha-D-mannose-specific plant lectins"/>
    <property type="match status" value="1"/>
</dbReference>
<evidence type="ECO:0000256" key="21">
    <source>
        <dbReference type="SAM" id="Phobius"/>
    </source>
</evidence>
<evidence type="ECO:0000256" key="1">
    <source>
        <dbReference type="ARBA" id="ARBA00004167"/>
    </source>
</evidence>
<dbReference type="PROSITE" id="PS50927">
    <property type="entry name" value="BULB_LECTIN"/>
    <property type="match status" value="1"/>
</dbReference>
<evidence type="ECO:0000256" key="9">
    <source>
        <dbReference type="ARBA" id="ARBA00022741"/>
    </source>
</evidence>
<dbReference type="PANTHER" id="PTHR47976:SF27">
    <property type="entry name" value="RECEPTOR-LIKE SERINE_THREONINE-PROTEIN KINASE"/>
    <property type="match status" value="1"/>
</dbReference>
<evidence type="ECO:0000256" key="12">
    <source>
        <dbReference type="ARBA" id="ARBA00022989"/>
    </source>
</evidence>
<comment type="catalytic activity">
    <reaction evidence="17">
        <text>L-threonyl-[protein] + ATP = O-phospho-L-threonyl-[protein] + ADP + H(+)</text>
        <dbReference type="Rhea" id="RHEA:46608"/>
        <dbReference type="Rhea" id="RHEA-COMP:11060"/>
        <dbReference type="Rhea" id="RHEA-COMP:11605"/>
        <dbReference type="ChEBI" id="CHEBI:15378"/>
        <dbReference type="ChEBI" id="CHEBI:30013"/>
        <dbReference type="ChEBI" id="CHEBI:30616"/>
        <dbReference type="ChEBI" id="CHEBI:61977"/>
        <dbReference type="ChEBI" id="CHEBI:456216"/>
        <dbReference type="EC" id="2.7.11.1"/>
    </reaction>
</comment>
<keyword evidence="16" id="KW-0325">Glycoprotein</keyword>
<dbReference type="InterPro" id="IPR000719">
    <property type="entry name" value="Prot_kinase_dom"/>
</dbReference>
<evidence type="ECO:0000256" key="3">
    <source>
        <dbReference type="ARBA" id="ARBA00022527"/>
    </source>
</evidence>
<evidence type="ECO:0000259" key="22">
    <source>
        <dbReference type="PROSITE" id="PS50011"/>
    </source>
</evidence>
<feature type="domain" description="Bulb-type lectin" evidence="23">
    <location>
        <begin position="115"/>
        <end position="236"/>
    </location>
</feature>
<keyword evidence="8" id="KW-0430">Lectin</keyword>
<feature type="region of interest" description="Disordered" evidence="20">
    <location>
        <begin position="236"/>
        <end position="268"/>
    </location>
</feature>
<dbReference type="Gene3D" id="2.90.10.10">
    <property type="entry name" value="Bulb-type lectin domain"/>
    <property type="match status" value="2"/>
</dbReference>
<feature type="transmembrane region" description="Helical" evidence="21">
    <location>
        <begin position="83"/>
        <end position="105"/>
    </location>
</feature>
<comment type="catalytic activity">
    <reaction evidence="18">
        <text>L-seryl-[protein] + ATP = O-phospho-L-seryl-[protein] + ADP + H(+)</text>
        <dbReference type="Rhea" id="RHEA:17989"/>
        <dbReference type="Rhea" id="RHEA-COMP:9863"/>
        <dbReference type="Rhea" id="RHEA-COMP:11604"/>
        <dbReference type="ChEBI" id="CHEBI:15378"/>
        <dbReference type="ChEBI" id="CHEBI:29999"/>
        <dbReference type="ChEBI" id="CHEBI:30616"/>
        <dbReference type="ChEBI" id="CHEBI:83421"/>
        <dbReference type="ChEBI" id="CHEBI:456216"/>
        <dbReference type="EC" id="2.7.11.1"/>
    </reaction>
</comment>
<accession>A0ABR2MRV2</accession>
<evidence type="ECO:0000256" key="17">
    <source>
        <dbReference type="ARBA" id="ARBA00047899"/>
    </source>
</evidence>
<dbReference type="Pfam" id="PF07714">
    <property type="entry name" value="PK_Tyr_Ser-Thr"/>
    <property type="match status" value="2"/>
</dbReference>
<keyword evidence="4" id="KW-0245">EGF-like domain</keyword>
<gene>
    <name evidence="24" type="ORF">KSP40_PGU021292</name>
</gene>
<evidence type="ECO:0000256" key="6">
    <source>
        <dbReference type="ARBA" id="ARBA00022692"/>
    </source>
</evidence>
<evidence type="ECO:0000256" key="19">
    <source>
        <dbReference type="PROSITE-ProRule" id="PRU10141"/>
    </source>
</evidence>
<evidence type="ECO:0000256" key="13">
    <source>
        <dbReference type="ARBA" id="ARBA00023136"/>
    </source>
</evidence>
<keyword evidence="7" id="KW-0732">Signal</keyword>
<keyword evidence="9 19" id="KW-0547">Nucleotide-binding</keyword>
<keyword evidence="5" id="KW-0808">Transferase</keyword>
<comment type="subcellular location">
    <subcellularLocation>
        <location evidence="1">Membrane</location>
        <topology evidence="1">Single-pass membrane protein</topology>
    </subcellularLocation>
</comment>
<evidence type="ECO:0000256" key="2">
    <source>
        <dbReference type="ARBA" id="ARBA00012513"/>
    </source>
</evidence>
<dbReference type="InterPro" id="IPR011009">
    <property type="entry name" value="Kinase-like_dom_sf"/>
</dbReference>
<keyword evidence="14" id="KW-1015">Disulfide bond</keyword>
<reference evidence="24 25" key="1">
    <citation type="journal article" date="2022" name="Nat. Plants">
        <title>Genomes of leafy and leafless Platanthera orchids illuminate the evolution of mycoheterotrophy.</title>
        <authorList>
            <person name="Li M.H."/>
            <person name="Liu K.W."/>
            <person name="Li Z."/>
            <person name="Lu H.C."/>
            <person name="Ye Q.L."/>
            <person name="Zhang D."/>
            <person name="Wang J.Y."/>
            <person name="Li Y.F."/>
            <person name="Zhong Z.M."/>
            <person name="Liu X."/>
            <person name="Yu X."/>
            <person name="Liu D.K."/>
            <person name="Tu X.D."/>
            <person name="Liu B."/>
            <person name="Hao Y."/>
            <person name="Liao X.Y."/>
            <person name="Jiang Y.T."/>
            <person name="Sun W.H."/>
            <person name="Chen J."/>
            <person name="Chen Y.Q."/>
            <person name="Ai Y."/>
            <person name="Zhai J.W."/>
            <person name="Wu S.S."/>
            <person name="Zhou Z."/>
            <person name="Hsiao Y.Y."/>
            <person name="Wu W.L."/>
            <person name="Chen Y.Y."/>
            <person name="Lin Y.F."/>
            <person name="Hsu J.L."/>
            <person name="Li C.Y."/>
            <person name="Wang Z.W."/>
            <person name="Zhao X."/>
            <person name="Zhong W.Y."/>
            <person name="Ma X.K."/>
            <person name="Ma L."/>
            <person name="Huang J."/>
            <person name="Chen G.Z."/>
            <person name="Huang M.Z."/>
            <person name="Huang L."/>
            <person name="Peng D.H."/>
            <person name="Luo Y.B."/>
            <person name="Zou S.Q."/>
            <person name="Chen S.P."/>
            <person name="Lan S."/>
            <person name="Tsai W.C."/>
            <person name="Van de Peer Y."/>
            <person name="Liu Z.J."/>
        </authorList>
    </citation>
    <scope>NUCLEOTIDE SEQUENCE [LARGE SCALE GENOMIC DNA]</scope>
    <source>
        <strain evidence="24">Lor288</strain>
    </source>
</reference>
<keyword evidence="10" id="KW-0418">Kinase</keyword>
<dbReference type="InterPro" id="IPR001480">
    <property type="entry name" value="Bulb-type_lectin_dom"/>
</dbReference>
<protein>
    <recommendedName>
        <fullName evidence="2">non-specific serine/threonine protein kinase</fullName>
        <ecNumber evidence="2">2.7.11.1</ecNumber>
    </recommendedName>
</protein>
<evidence type="ECO:0000313" key="24">
    <source>
        <dbReference type="EMBL" id="KAK8966870.1"/>
    </source>
</evidence>
<keyword evidence="11 19" id="KW-0067">ATP-binding</keyword>
<keyword evidence="25" id="KW-1185">Reference proteome</keyword>
<keyword evidence="3" id="KW-0723">Serine/threonine-protein kinase</keyword>
<dbReference type="Gene3D" id="1.10.510.10">
    <property type="entry name" value="Transferase(Phosphotransferase) domain 1"/>
    <property type="match status" value="2"/>
</dbReference>
<sequence length="934" mass="100443">MAVKRSNHRAVDVVCSGRMESAVVAGRESPGFASGIIFECGETAGLGLGNQLVIGKVEVDRRPRTLKSEPTLLNSVSPPPLRAAAMFFTAGALLSFLLLLCLALIHETQEAASSNIGVGSSLSTNAADSWLSPSGRFSFGFYSKGEGLSFLAGIRLIINSSASMVVWTARPDLEPFSKYAILTFAAGGFLLTPNSGGAPPFFLFNFSSSASSAAMLDKGNFVVYRTNPPVIKQTSAAAAADKEGKLGPADSALDPNKGDGSPYSRCRADGPCPDPYDRGCSSITGCRASSNSTSIIWRSFDYPTDTILGGQSLPCGQNLTSTPAAAAAGNKNPSIEEAHVLSMQCDGNLVIYPANSSAAIWASTTSGYSYSSLVLDEKGLLYLQNDLGSNKDLSGYKPQNIQEDMIYAARLDAGDIFRLYAVNLDANTSTEVNDIPYYKNKCYDPEICGVNSFCLIVNDAPECKCAPGFTYIQQASAERAGCQRSRVLPRCNTAGGAVAVSMEKVEHVVGLDELAYLVVFSATGDDCSTKCLHDCDCYATVFREQQCSKLRLPLSGGRIDAGDPGVAFVKLGVEAGSNRTGSEKTKREIRVLAIAVSAFVSGVICLAVLAGCGGAYWLLFGRFRGQWKKWELAFSEEIAPRYFDYKQLLSGPPTSWSELGKGAHGTVFEVKLPMGGISVAVKMLNGGTESDAEKDFRTEMSLIGRARHVNLVRLLGFCHDGGPSRLLVYEYMCRKSLAKCIFESQKDRLGWARRNILISENWTAKLSDFGLAKFVIASQASAATRTAAVGTDGYIAPECLRGDETSGTVLFTEKADVYSYGVVVLETVCNRRRNGSDDLCDLARKCCDTGEIWKLVDGELVVASEIERMVKIDNEEVKESEIERVVRIGILCVQEEPLARPSMQDVVMMLEGDMDVPNLPTFPTLEKGIHCESI</sequence>
<comment type="caution">
    <text evidence="24">The sequence shown here is derived from an EMBL/GenBank/DDBJ whole genome shotgun (WGS) entry which is preliminary data.</text>
</comment>
<evidence type="ECO:0000256" key="15">
    <source>
        <dbReference type="ARBA" id="ARBA00023170"/>
    </source>
</evidence>
<dbReference type="InterPro" id="IPR017441">
    <property type="entry name" value="Protein_kinase_ATP_BS"/>
</dbReference>
<evidence type="ECO:0000256" key="20">
    <source>
        <dbReference type="SAM" id="MobiDB-lite"/>
    </source>
</evidence>
<evidence type="ECO:0000256" key="10">
    <source>
        <dbReference type="ARBA" id="ARBA00022777"/>
    </source>
</evidence>
<evidence type="ECO:0000256" key="11">
    <source>
        <dbReference type="ARBA" id="ARBA00022840"/>
    </source>
</evidence>
<dbReference type="PANTHER" id="PTHR47976">
    <property type="entry name" value="G-TYPE LECTIN S-RECEPTOR-LIKE SERINE/THREONINE-PROTEIN KINASE SD2-5"/>
    <property type="match status" value="1"/>
</dbReference>
<dbReference type="InterPro" id="IPR001245">
    <property type="entry name" value="Ser-Thr/Tyr_kinase_cat_dom"/>
</dbReference>
<dbReference type="EC" id="2.7.11.1" evidence="2"/>
<dbReference type="PROSITE" id="PS50011">
    <property type="entry name" value="PROTEIN_KINASE_DOM"/>
    <property type="match status" value="1"/>
</dbReference>
<keyword evidence="12 21" id="KW-1133">Transmembrane helix</keyword>
<proteinExistence type="predicted"/>
<dbReference type="InterPro" id="IPR024171">
    <property type="entry name" value="SRK-like_kinase"/>
</dbReference>
<dbReference type="InterPro" id="IPR036426">
    <property type="entry name" value="Bulb-type_lectin_dom_sf"/>
</dbReference>
<dbReference type="PIRSF" id="PIRSF000641">
    <property type="entry name" value="SRK"/>
    <property type="match status" value="1"/>
</dbReference>
<evidence type="ECO:0000256" key="8">
    <source>
        <dbReference type="ARBA" id="ARBA00022734"/>
    </source>
</evidence>
<dbReference type="EMBL" id="JBBWWR010000005">
    <property type="protein sequence ID" value="KAK8966870.1"/>
    <property type="molecule type" value="Genomic_DNA"/>
</dbReference>
<evidence type="ECO:0000313" key="25">
    <source>
        <dbReference type="Proteomes" id="UP001412067"/>
    </source>
</evidence>
<evidence type="ECO:0000256" key="4">
    <source>
        <dbReference type="ARBA" id="ARBA00022536"/>
    </source>
</evidence>